<dbReference type="GO" id="GO:0005765">
    <property type="term" value="C:lysosomal membrane"/>
    <property type="evidence" value="ECO:0007669"/>
    <property type="project" value="UniProtKB-SubCell"/>
</dbReference>
<evidence type="ECO:0000256" key="1">
    <source>
        <dbReference type="ARBA" id="ARBA00004155"/>
    </source>
</evidence>
<evidence type="ECO:0000256" key="9">
    <source>
        <dbReference type="ARBA" id="ARBA00044878"/>
    </source>
</evidence>
<dbReference type="InterPro" id="IPR052187">
    <property type="entry name" value="MFSD1"/>
</dbReference>
<evidence type="ECO:0000256" key="24">
    <source>
        <dbReference type="ARBA" id="ARBA00046376"/>
    </source>
</evidence>
<comment type="catalytic activity">
    <reaction evidence="8">
        <text>L-lysyl-L-alanine(out) = L-lysyl-L-alanine(in)</text>
        <dbReference type="Rhea" id="RHEA:79399"/>
        <dbReference type="ChEBI" id="CHEBI:229954"/>
    </reaction>
</comment>
<protein>
    <recommendedName>
        <fullName evidence="21">Lysosomal dipeptide transporter MFSD1</fullName>
    </recommendedName>
    <alternativeName>
        <fullName evidence="22">Major facilitator superfamily domain-containing protein 1</fullName>
    </alternativeName>
</protein>
<comment type="catalytic activity">
    <reaction evidence="16">
        <text>L-lysyl-L-lysine(out) = L-lysyl-L-lysine(in)</text>
        <dbReference type="Rhea" id="RHEA:79403"/>
        <dbReference type="ChEBI" id="CHEBI:229956"/>
    </reaction>
</comment>
<name>F4Q503_CACFS</name>
<evidence type="ECO:0000313" key="27">
    <source>
        <dbReference type="EMBL" id="EGG17109.1"/>
    </source>
</evidence>
<evidence type="ECO:0000256" key="13">
    <source>
        <dbReference type="ARBA" id="ARBA00044893"/>
    </source>
</evidence>
<keyword evidence="5 25" id="KW-1133">Transmembrane helix</keyword>
<dbReference type="KEGG" id="dfa:DFA_08091"/>
<reference evidence="28" key="1">
    <citation type="journal article" date="2011" name="Genome Res.">
        <title>Phylogeny-wide analysis of social amoeba genomes highlights ancient origins for complex intercellular communication.</title>
        <authorList>
            <person name="Heidel A.J."/>
            <person name="Lawal H.M."/>
            <person name="Felder M."/>
            <person name="Schilde C."/>
            <person name="Helps N.R."/>
            <person name="Tunggal B."/>
            <person name="Rivero F."/>
            <person name="John U."/>
            <person name="Schleicher M."/>
            <person name="Eichinger L."/>
            <person name="Platzer M."/>
            <person name="Noegel A.A."/>
            <person name="Schaap P."/>
            <person name="Gloeckner G."/>
        </authorList>
    </citation>
    <scope>NUCLEOTIDE SEQUENCE [LARGE SCALE GENOMIC DNA]</scope>
    <source>
        <strain evidence="28">SH3</strain>
    </source>
</reference>
<evidence type="ECO:0000256" key="8">
    <source>
        <dbReference type="ARBA" id="ARBA00044876"/>
    </source>
</evidence>
<feature type="transmembrane region" description="Helical" evidence="25">
    <location>
        <begin position="366"/>
        <end position="389"/>
    </location>
</feature>
<evidence type="ECO:0000259" key="26">
    <source>
        <dbReference type="PROSITE" id="PS50850"/>
    </source>
</evidence>
<evidence type="ECO:0000256" key="22">
    <source>
        <dbReference type="ARBA" id="ARBA00045018"/>
    </source>
</evidence>
<evidence type="ECO:0000256" key="18">
    <source>
        <dbReference type="ARBA" id="ARBA00044912"/>
    </source>
</evidence>
<evidence type="ECO:0000256" key="19">
    <source>
        <dbReference type="ARBA" id="ARBA00044919"/>
    </source>
</evidence>
<evidence type="ECO:0000256" key="3">
    <source>
        <dbReference type="ARBA" id="ARBA00022448"/>
    </source>
</evidence>
<dbReference type="OMA" id="TWTLWGG"/>
<feature type="transmembrane region" description="Helical" evidence="25">
    <location>
        <begin position="15"/>
        <end position="35"/>
    </location>
</feature>
<comment type="subcellular location">
    <subcellularLocation>
        <location evidence="1">Lysosome membrane</location>
        <topology evidence="1">Multi-pass membrane protein</topology>
    </subcellularLocation>
</comment>
<dbReference type="PANTHER" id="PTHR23512">
    <property type="entry name" value="MAJOR FACILITATOR SUPERFAMILY DOMAIN-CONTAINING PROTEIN 1"/>
    <property type="match status" value="1"/>
</dbReference>
<evidence type="ECO:0000313" key="28">
    <source>
        <dbReference type="Proteomes" id="UP000007797"/>
    </source>
</evidence>
<dbReference type="AlphaFoldDB" id="F4Q503"/>
<feature type="transmembrane region" description="Helical" evidence="25">
    <location>
        <begin position="401"/>
        <end position="420"/>
    </location>
</feature>
<feature type="transmembrane region" description="Helical" evidence="25">
    <location>
        <begin position="104"/>
        <end position="127"/>
    </location>
</feature>
<dbReference type="GeneID" id="14869693"/>
<feature type="transmembrane region" description="Helical" evidence="25">
    <location>
        <begin position="333"/>
        <end position="354"/>
    </location>
</feature>
<dbReference type="InterPro" id="IPR036259">
    <property type="entry name" value="MFS_trans_sf"/>
</dbReference>
<proteinExistence type="inferred from homology"/>
<evidence type="ECO:0000256" key="14">
    <source>
        <dbReference type="ARBA" id="ARBA00044898"/>
    </source>
</evidence>
<dbReference type="Pfam" id="PF07690">
    <property type="entry name" value="MFS_1"/>
    <property type="match status" value="1"/>
</dbReference>
<comment type="similarity">
    <text evidence="2">Belongs to the major facilitator superfamily.</text>
</comment>
<evidence type="ECO:0000256" key="10">
    <source>
        <dbReference type="ARBA" id="ARBA00044881"/>
    </source>
</evidence>
<dbReference type="RefSeq" id="XP_004355593.1">
    <property type="nucleotide sequence ID" value="XM_004355540.1"/>
</dbReference>
<dbReference type="PANTHER" id="PTHR23512:SF3">
    <property type="entry name" value="MAJOR FACILITATOR SUPERFAMILY DOMAIN-CONTAINING PROTEIN 1"/>
    <property type="match status" value="1"/>
</dbReference>
<keyword evidence="4 25" id="KW-0812">Transmembrane</keyword>
<accession>F4Q503</accession>
<evidence type="ECO:0000256" key="12">
    <source>
        <dbReference type="ARBA" id="ARBA00044891"/>
    </source>
</evidence>
<evidence type="ECO:0000256" key="20">
    <source>
        <dbReference type="ARBA" id="ARBA00044924"/>
    </source>
</evidence>
<comment type="catalytic activity">
    <reaction evidence="13">
        <text>L-alpha-aminoacyl-L-lysine(out) = L-alpha-aminoacyl-L-lysine(in)</text>
        <dbReference type="Rhea" id="RHEA:79383"/>
        <dbReference type="ChEBI" id="CHEBI:229966"/>
    </reaction>
</comment>
<keyword evidence="3" id="KW-0813">Transport</keyword>
<comment type="subunit">
    <text evidence="24">Homodimer. Interacts with lysosomal protein GLMP (via lumenal domain); the interaction starts while both proteins are still in the endoplasmic reticulum and is required for stabilization of MFSD1 in lysosomes but has no direct effect on its targeting to lysosomes or transporter activity.</text>
</comment>
<feature type="transmembrane region" description="Helical" evidence="25">
    <location>
        <begin position="72"/>
        <end position="92"/>
    </location>
</feature>
<gene>
    <name evidence="27" type="primary">mfsd1</name>
    <name evidence="27" type="ORF">DFA_08091</name>
</gene>
<dbReference type="PROSITE" id="PS50850">
    <property type="entry name" value="MFS"/>
    <property type="match status" value="1"/>
</dbReference>
<feature type="transmembrane region" description="Helical" evidence="25">
    <location>
        <begin position="193"/>
        <end position="215"/>
    </location>
</feature>
<comment type="catalytic activity">
    <reaction evidence="18">
        <text>L-histidyl-L-alpha-amino acid(out) = L-histidyl-L-alpha-amino acid(in)</text>
        <dbReference type="Rhea" id="RHEA:79379"/>
        <dbReference type="ChEBI" id="CHEBI:229964"/>
    </reaction>
</comment>
<comment type="catalytic activity">
    <reaction evidence="12">
        <text>L-lysyl-L-alpha-amino acid(out) = L-lysyl-L-alpha-amino acid(in)</text>
        <dbReference type="Rhea" id="RHEA:79387"/>
        <dbReference type="ChEBI" id="CHEBI:229965"/>
    </reaction>
</comment>
<feature type="domain" description="Major facilitator superfamily (MFS) profile" evidence="26">
    <location>
        <begin position="20"/>
        <end position="425"/>
    </location>
</feature>
<comment type="catalytic activity">
    <reaction evidence="15">
        <text>L-arginyl-L-alpha-amino acid(out) = L-arginyl-L-alpha-amino acid(in)</text>
        <dbReference type="Rhea" id="RHEA:79371"/>
        <dbReference type="ChEBI" id="CHEBI:84315"/>
    </reaction>
</comment>
<comment type="catalytic activity">
    <reaction evidence="20">
        <text>L-lysyl-glycine(out) = L-lysyl-glycine(in)</text>
        <dbReference type="Rhea" id="RHEA:79407"/>
        <dbReference type="ChEBI" id="CHEBI:191202"/>
    </reaction>
</comment>
<comment type="catalytic activity">
    <reaction evidence="9">
        <text>L-histidyl-glycine(out) = L-histidyl-glycine(in)</text>
        <dbReference type="Rhea" id="RHEA:79395"/>
        <dbReference type="ChEBI" id="CHEBI:229957"/>
    </reaction>
</comment>
<comment type="function">
    <text evidence="23">Lysosomal dipeptide uniporter that selectively exports lysine, arginine or histidine-containing dipeptides with a net positive charge from the lysosome lumen into the cytosol. Could play a role in a specific type of protein O-glycosylation indirectly regulating macrophages migration and tissue invasion. Also essential for liver homeostasis.</text>
</comment>
<evidence type="ECO:0000256" key="15">
    <source>
        <dbReference type="ARBA" id="ARBA00044899"/>
    </source>
</evidence>
<feature type="transmembrane region" description="Helical" evidence="25">
    <location>
        <begin position="308"/>
        <end position="327"/>
    </location>
</feature>
<keyword evidence="7" id="KW-0458">Lysosome</keyword>
<comment type="catalytic activity">
    <reaction evidence="11">
        <text>L-alpha-aminoacyl-L-histidine(out) = L-alpha-aminoacyl-L-histidine(in)</text>
        <dbReference type="Rhea" id="RHEA:79375"/>
        <dbReference type="ChEBI" id="CHEBI:229967"/>
    </reaction>
</comment>
<comment type="catalytic activity">
    <reaction evidence="14">
        <text>L-aspartyl-L-lysine(out) = L-aspartyl-L-lysine(in)</text>
        <dbReference type="Rhea" id="RHEA:79411"/>
        <dbReference type="ChEBI" id="CHEBI:229953"/>
    </reaction>
</comment>
<evidence type="ECO:0000256" key="7">
    <source>
        <dbReference type="ARBA" id="ARBA00023228"/>
    </source>
</evidence>
<comment type="catalytic activity">
    <reaction evidence="10">
        <text>L-alpha-aminoacyl-L-arginine(out) = L-alpha-aminoacyl-L-arginine(in)</text>
        <dbReference type="Rhea" id="RHEA:79367"/>
        <dbReference type="ChEBI" id="CHEBI:229968"/>
    </reaction>
</comment>
<comment type="catalytic activity">
    <reaction evidence="19">
        <text>L-alanyl-L-lysine(out) = L-alanyl-L-lysine(in)</text>
        <dbReference type="Rhea" id="RHEA:79415"/>
        <dbReference type="ChEBI" id="CHEBI:192470"/>
    </reaction>
</comment>
<organism evidence="27 28">
    <name type="scientific">Cavenderia fasciculata</name>
    <name type="common">Slime mold</name>
    <name type="synonym">Dictyostelium fasciculatum</name>
    <dbReference type="NCBI Taxonomy" id="261658"/>
    <lineage>
        <taxon>Eukaryota</taxon>
        <taxon>Amoebozoa</taxon>
        <taxon>Evosea</taxon>
        <taxon>Eumycetozoa</taxon>
        <taxon>Dictyostelia</taxon>
        <taxon>Acytosteliales</taxon>
        <taxon>Cavenderiaceae</taxon>
        <taxon>Cavenderia</taxon>
    </lineage>
</organism>
<dbReference type="Gene3D" id="1.20.1250.20">
    <property type="entry name" value="MFS general substrate transporter like domains"/>
    <property type="match status" value="1"/>
</dbReference>
<feature type="transmembrane region" description="Helical" evidence="25">
    <location>
        <begin position="246"/>
        <end position="268"/>
    </location>
</feature>
<dbReference type="STRING" id="1054147.F4Q503"/>
<evidence type="ECO:0000256" key="16">
    <source>
        <dbReference type="ARBA" id="ARBA00044900"/>
    </source>
</evidence>
<comment type="catalytic activity">
    <reaction evidence="17">
        <text>L-arginyl-glycine(out) = L-arginyl-glycine(in)</text>
        <dbReference type="Rhea" id="RHEA:79391"/>
        <dbReference type="ChEBI" id="CHEBI:229955"/>
    </reaction>
</comment>
<dbReference type="EMBL" id="GL883021">
    <property type="protein sequence ID" value="EGG17109.1"/>
    <property type="molecule type" value="Genomic_DNA"/>
</dbReference>
<feature type="transmembrane region" description="Helical" evidence="25">
    <location>
        <begin position="280"/>
        <end position="301"/>
    </location>
</feature>
<evidence type="ECO:0000256" key="6">
    <source>
        <dbReference type="ARBA" id="ARBA00023136"/>
    </source>
</evidence>
<dbReference type="Proteomes" id="UP000007797">
    <property type="component" value="Unassembled WGS sequence"/>
</dbReference>
<evidence type="ECO:0000256" key="17">
    <source>
        <dbReference type="ARBA" id="ARBA00044903"/>
    </source>
</evidence>
<evidence type="ECO:0000256" key="23">
    <source>
        <dbReference type="ARBA" id="ARBA00045709"/>
    </source>
</evidence>
<dbReference type="SUPFAM" id="SSF103473">
    <property type="entry name" value="MFS general substrate transporter"/>
    <property type="match status" value="1"/>
</dbReference>
<dbReference type="GO" id="GO:0022857">
    <property type="term" value="F:transmembrane transporter activity"/>
    <property type="evidence" value="ECO:0007669"/>
    <property type="project" value="InterPro"/>
</dbReference>
<keyword evidence="6 25" id="KW-0472">Membrane</keyword>
<dbReference type="OrthoDB" id="424834at2759"/>
<sequence>MSADSEKKIPMSEHLFRYLGLLFICLITFGSYYIYDIPGAFPSVPHPTSADPNGTISELEIYYDIGDTQYGILYSVYNFPNMVIVFFGGYLIDTVFGLKKGAMVFCVLVMAGQIIFSLSASYKLYWLALVGRLVFGLGGESLSVAQSTFCATWFNGRSDINFAFAITLGFSRIGSAVNFQVTPELIKSHSIPFAVWFGAITCGVSFISCIILLGLDLIRGKKDKDKEASKNDAVSLKDIAKFPGSVWLIFFVVVFFYVPLFVFITIANNMLASKFPGCDTAILTSIPYYTAAPSPLIGFLIDRVGHNLSFMAGATALMTAAHIVLGFTSANPYIGMIMLGVSYATMAASIWPTIPALIPSSRLGTAYGLAFAFQNAAVALSTLAINAILQDTNKNYHITSAIFTCFAAVGCALCIVLILVDIKNRRINIPSATMKENTKLLNAASSESAPLLVNESAN</sequence>
<dbReference type="InterPro" id="IPR011701">
    <property type="entry name" value="MFS"/>
</dbReference>
<keyword evidence="28" id="KW-1185">Reference proteome</keyword>
<evidence type="ECO:0000256" key="21">
    <source>
        <dbReference type="ARBA" id="ARBA00044985"/>
    </source>
</evidence>
<evidence type="ECO:0000256" key="2">
    <source>
        <dbReference type="ARBA" id="ARBA00008335"/>
    </source>
</evidence>
<evidence type="ECO:0000256" key="4">
    <source>
        <dbReference type="ARBA" id="ARBA00022692"/>
    </source>
</evidence>
<evidence type="ECO:0000256" key="5">
    <source>
        <dbReference type="ARBA" id="ARBA00022989"/>
    </source>
</evidence>
<dbReference type="InterPro" id="IPR020846">
    <property type="entry name" value="MFS_dom"/>
</dbReference>
<evidence type="ECO:0000256" key="11">
    <source>
        <dbReference type="ARBA" id="ARBA00044884"/>
    </source>
</evidence>
<evidence type="ECO:0000256" key="25">
    <source>
        <dbReference type="SAM" id="Phobius"/>
    </source>
</evidence>